<feature type="compositionally biased region" description="Polar residues" evidence="1">
    <location>
        <begin position="381"/>
        <end position="396"/>
    </location>
</feature>
<dbReference type="PANTHER" id="PTHR45089:SF26">
    <property type="entry name" value="DNAJ HEAT SHOCK AMINO-TERMINAL DOMAIN PROTEIN"/>
    <property type="match status" value="1"/>
</dbReference>
<comment type="caution">
    <text evidence="2">The sequence shown here is derived from an EMBL/GenBank/DDBJ whole genome shotgun (WGS) entry which is preliminary data.</text>
</comment>
<feature type="compositionally biased region" description="Low complexity" evidence="1">
    <location>
        <begin position="253"/>
        <end position="263"/>
    </location>
</feature>
<dbReference type="CDD" id="cd06257">
    <property type="entry name" value="DnaJ"/>
    <property type="match status" value="1"/>
</dbReference>
<dbReference type="Gene3D" id="1.10.287.110">
    <property type="entry name" value="DnaJ domain"/>
    <property type="match status" value="1"/>
</dbReference>
<evidence type="ECO:0000313" key="3">
    <source>
        <dbReference type="Proteomes" id="UP000447434"/>
    </source>
</evidence>
<dbReference type="AlphaFoldDB" id="A0A6A5N5E6"/>
<dbReference type="SUPFAM" id="SSF46565">
    <property type="entry name" value="Chaperone J-domain"/>
    <property type="match status" value="1"/>
</dbReference>
<reference evidence="3" key="1">
    <citation type="journal article" date="2020" name="Nat. Commun.">
        <title>Genome sequence of the cluster root forming white lupin.</title>
        <authorList>
            <person name="Hufnagel B."/>
            <person name="Marques A."/>
            <person name="Soriano A."/>
            <person name="Marques L."/>
            <person name="Divol F."/>
            <person name="Doumas P."/>
            <person name="Sallet E."/>
            <person name="Mancinotti D."/>
            <person name="Carrere S."/>
            <person name="Marande W."/>
            <person name="Arribat S."/>
            <person name="Keller J."/>
            <person name="Huneau C."/>
            <person name="Blein T."/>
            <person name="Aime D."/>
            <person name="Laguerre M."/>
            <person name="Taylor J."/>
            <person name="Schubert V."/>
            <person name="Nelson M."/>
            <person name="Geu-Flores F."/>
            <person name="Crespi M."/>
            <person name="Gallardo-Guerrero K."/>
            <person name="Delaux P.-M."/>
            <person name="Salse J."/>
            <person name="Berges H."/>
            <person name="Guyot R."/>
            <person name="Gouzy J."/>
            <person name="Peret B."/>
        </authorList>
    </citation>
    <scope>NUCLEOTIDE SEQUENCE [LARGE SCALE GENOMIC DNA]</scope>
    <source>
        <strain evidence="3">cv. Amiga</strain>
    </source>
</reference>
<dbReference type="InterPro" id="IPR036869">
    <property type="entry name" value="J_dom_sf"/>
</dbReference>
<accession>A0A6A5N5E6</accession>
<dbReference type="Pfam" id="PF00226">
    <property type="entry name" value="DnaJ"/>
    <property type="match status" value="1"/>
</dbReference>
<dbReference type="InterPro" id="IPR024593">
    <property type="entry name" value="DUF3444"/>
</dbReference>
<dbReference type="InterPro" id="IPR056988">
    <property type="entry name" value="Zn_ribbon_pln"/>
</dbReference>
<evidence type="ECO:0000256" key="1">
    <source>
        <dbReference type="SAM" id="MobiDB-lite"/>
    </source>
</evidence>
<feature type="compositionally biased region" description="Polar residues" evidence="1">
    <location>
        <begin position="406"/>
        <end position="422"/>
    </location>
</feature>
<keyword evidence="3" id="KW-1185">Reference proteome</keyword>
<protein>
    <submittedName>
        <fullName evidence="2">Putative DnaJ domain-containing protein</fullName>
    </submittedName>
</protein>
<dbReference type="OrthoDB" id="10250354at2759"/>
<dbReference type="SMART" id="SM00271">
    <property type="entry name" value="DnaJ"/>
    <property type="match status" value="1"/>
</dbReference>
<dbReference type="Pfam" id="PF11926">
    <property type="entry name" value="DUF3444"/>
    <property type="match status" value="1"/>
</dbReference>
<feature type="region of interest" description="Disordered" evidence="1">
    <location>
        <begin position="229"/>
        <end position="271"/>
    </location>
</feature>
<organism evidence="2 3">
    <name type="scientific">Lupinus albus</name>
    <name type="common">White lupine</name>
    <name type="synonym">Lupinus termis</name>
    <dbReference type="NCBI Taxonomy" id="3870"/>
    <lineage>
        <taxon>Eukaryota</taxon>
        <taxon>Viridiplantae</taxon>
        <taxon>Streptophyta</taxon>
        <taxon>Embryophyta</taxon>
        <taxon>Tracheophyta</taxon>
        <taxon>Spermatophyta</taxon>
        <taxon>Magnoliopsida</taxon>
        <taxon>eudicotyledons</taxon>
        <taxon>Gunneridae</taxon>
        <taxon>Pentapetalae</taxon>
        <taxon>rosids</taxon>
        <taxon>fabids</taxon>
        <taxon>Fabales</taxon>
        <taxon>Fabaceae</taxon>
        <taxon>Papilionoideae</taxon>
        <taxon>50 kb inversion clade</taxon>
        <taxon>genistoids sensu lato</taxon>
        <taxon>core genistoids</taxon>
        <taxon>Genisteae</taxon>
        <taxon>Lupinus</taxon>
    </lineage>
</organism>
<dbReference type="EMBL" id="WOCE01000006">
    <property type="protein sequence ID" value="KAE9611953.1"/>
    <property type="molecule type" value="Genomic_DNA"/>
</dbReference>
<dbReference type="PANTHER" id="PTHR45089">
    <property type="entry name" value="DNAJ HEAT SHOCK AMINO-TERMINAL DOMAIN PROTEIN-RELATED"/>
    <property type="match status" value="1"/>
</dbReference>
<evidence type="ECO:0000313" key="2">
    <source>
        <dbReference type="EMBL" id="KAE9611953.1"/>
    </source>
</evidence>
<gene>
    <name evidence="2" type="ORF">Lalb_Chr06g0167861</name>
</gene>
<dbReference type="PRINTS" id="PR00625">
    <property type="entry name" value="JDOMAIN"/>
</dbReference>
<dbReference type="Proteomes" id="UP000447434">
    <property type="component" value="Chromosome 6"/>
</dbReference>
<sequence>MDCNKDEATKAKQIAESRMQCGDFVGALKFATKAKNMYADVENISKILTVCEVHSAAQNKLSGSGMDWYGILQAERFSDGATLKKQYRRLALLLHPDKNKFYGAEAAFKLIGEANRVLGDQTNRSLYDMSCEVSMRTAAPKTSSHYSNENVFAAAHDENATNFQKKSSNPPFASQNAFQQVGQQTFWTSCQHCNTKYQYYKIYVNASLRCPKCMKCFTALDLGNQGFPPGHTQKSFNDQNKAPKHAPPKPPSKSKGVKPLSGGHADKFFQSPPVSMGKCAAGIGGDCKDEKSEAGHAARGGANGNVRKPKAMGSQTSANVGSKRVRQSAPHSGESFNSSIGNGMKDADVQQNGFDPSRLNARRSSRQKKNVSYAEDDFENTSENPRQNESFNNNQVEEMKEPASGGISNSKNPASFATSVGDQNRELRNKVSGAPEEIKSEDHDISMTKADKCTPLISNPQSGPDIQCPDADFSDFEKDKAESCFTVNQFWAVYDDADTMPRFYALVKKVASPFKLQITWLEPDPDDEGMISWFNADLPVGCGKFKLGGTQKAVDHAMFSHQMHCIKGSGKGSYLLCPKQGETWAIFRDWDIKWSSNPEKHFKYEFDYVEIVSDFSENIGIEVAYLGKVKGFVSLFQKTEKKGTIGFCVHPNELYRFSHRVPSYKMTGNEREGVPKGSFELDPAALPSNLFEVGDSGDVRMEN</sequence>
<feature type="region of interest" description="Disordered" evidence="1">
    <location>
        <begin position="290"/>
        <end position="443"/>
    </location>
</feature>
<dbReference type="InterPro" id="IPR001623">
    <property type="entry name" value="DnaJ_domain"/>
</dbReference>
<dbReference type="Pfam" id="PF23551">
    <property type="entry name" value="Zn_ribbon_20"/>
    <property type="match status" value="1"/>
</dbReference>
<name>A0A6A5N5E6_LUPAL</name>
<proteinExistence type="predicted"/>
<feature type="compositionally biased region" description="Basic residues" evidence="1">
    <location>
        <begin position="360"/>
        <end position="369"/>
    </location>
</feature>
<dbReference type="PROSITE" id="PS50076">
    <property type="entry name" value="DNAJ_2"/>
    <property type="match status" value="1"/>
</dbReference>